<proteinExistence type="predicted"/>
<dbReference type="Pfam" id="PF00296">
    <property type="entry name" value="Bac_luciferase"/>
    <property type="match status" value="1"/>
</dbReference>
<dbReference type="FunFam" id="3.20.20.30:FF:000002">
    <property type="entry name" value="LLM class flavin-dependent oxidoreductase"/>
    <property type="match status" value="1"/>
</dbReference>
<gene>
    <name evidence="3" type="ORF">DNH61_17290</name>
</gene>
<keyword evidence="4" id="KW-1185">Reference proteome</keyword>
<evidence type="ECO:0000256" key="1">
    <source>
        <dbReference type="ARBA" id="ARBA00007789"/>
    </source>
</evidence>
<dbReference type="Proteomes" id="UP000249522">
    <property type="component" value="Unassembled WGS sequence"/>
</dbReference>
<evidence type="ECO:0000313" key="3">
    <source>
        <dbReference type="EMBL" id="PZD94704.1"/>
    </source>
</evidence>
<dbReference type="RefSeq" id="WP_111147925.1">
    <property type="nucleotide sequence ID" value="NZ_QKRB01000051.1"/>
</dbReference>
<dbReference type="InterPro" id="IPR011251">
    <property type="entry name" value="Luciferase-like_dom"/>
</dbReference>
<feature type="domain" description="Luciferase-like" evidence="2">
    <location>
        <begin position="4"/>
        <end position="307"/>
    </location>
</feature>
<dbReference type="PANTHER" id="PTHR30137">
    <property type="entry name" value="LUCIFERASE-LIKE MONOOXYGENASE"/>
    <property type="match status" value="1"/>
</dbReference>
<dbReference type="CDD" id="cd00347">
    <property type="entry name" value="Flavin_utilizing_monoxygenases"/>
    <property type="match status" value="1"/>
</dbReference>
<evidence type="ECO:0000313" key="4">
    <source>
        <dbReference type="Proteomes" id="UP000249522"/>
    </source>
</evidence>
<dbReference type="GO" id="GO:0016705">
    <property type="term" value="F:oxidoreductase activity, acting on paired donors, with incorporation or reduction of molecular oxygen"/>
    <property type="evidence" value="ECO:0007669"/>
    <property type="project" value="InterPro"/>
</dbReference>
<dbReference type="OrthoDB" id="9780518at2"/>
<dbReference type="NCBIfam" id="TIGR03558">
    <property type="entry name" value="oxido_grp_1"/>
    <property type="match status" value="1"/>
</dbReference>
<dbReference type="InterPro" id="IPR036661">
    <property type="entry name" value="Luciferase-like_sf"/>
</dbReference>
<dbReference type="PANTHER" id="PTHR30137:SF19">
    <property type="entry name" value="LUCIFERASE-LIKE MONOOXYGENASE"/>
    <property type="match status" value="1"/>
</dbReference>
<name>A0A2W1LJI2_9BACL</name>
<dbReference type="InterPro" id="IPR019949">
    <property type="entry name" value="CmoO-like"/>
</dbReference>
<sequence length="342" mass="36939">MLKLSILDQSRVRRGMKARQALVETVSLAREADKLGFTRFWVSEHHDTPGLVGSAPEVLIAAIAAQTASIRVGSGGVLISHYSPYKIAETFRVLEGLYPGRIDLGIGRAPGGMPLASMALRYGKPANSEDRYLESLHDLGGFLGAGFPEDHRYHGLLTTPLVDTSPDVWLLGSTGHSARRAAELGARFSFAHFINGDGGQDVVRSYRENYRSGALGSEAQAGVCVMVVCAETDELAEQMALPLDVGLLLLEKLGSRTPFPTAEEAAAYKPDDFDRQRMADNRKRMIVGGPAKVKQRLLDFAADYGVDELMVTLALDSYEANLQACRLLAREFGLPGAAAFTG</sequence>
<accession>A0A2W1LJI2</accession>
<dbReference type="InterPro" id="IPR050766">
    <property type="entry name" value="Bact_Lucif_Oxidored"/>
</dbReference>
<dbReference type="Gene3D" id="3.20.20.30">
    <property type="entry name" value="Luciferase-like domain"/>
    <property type="match status" value="1"/>
</dbReference>
<dbReference type="SUPFAM" id="SSF51679">
    <property type="entry name" value="Bacterial luciferase-like"/>
    <property type="match status" value="1"/>
</dbReference>
<organism evidence="3 4">
    <name type="scientific">Paenibacillus sambharensis</name>
    <dbReference type="NCBI Taxonomy" id="1803190"/>
    <lineage>
        <taxon>Bacteria</taxon>
        <taxon>Bacillati</taxon>
        <taxon>Bacillota</taxon>
        <taxon>Bacilli</taxon>
        <taxon>Bacillales</taxon>
        <taxon>Paenibacillaceae</taxon>
        <taxon>Paenibacillus</taxon>
    </lineage>
</organism>
<evidence type="ECO:0000259" key="2">
    <source>
        <dbReference type="Pfam" id="PF00296"/>
    </source>
</evidence>
<reference evidence="3 4" key="1">
    <citation type="submission" date="2018-06" db="EMBL/GenBank/DDBJ databases">
        <title>Paenibacillus imtechensis sp. nov.</title>
        <authorList>
            <person name="Pinnaka A.K."/>
            <person name="Singh H."/>
            <person name="Kaur M."/>
        </authorList>
    </citation>
    <scope>NUCLEOTIDE SEQUENCE [LARGE SCALE GENOMIC DNA]</scope>
    <source>
        <strain evidence="3 4">SMB1</strain>
    </source>
</reference>
<comment type="similarity">
    <text evidence="1">To bacterial alkanal monooxygenase alpha and beta chains.</text>
</comment>
<dbReference type="AlphaFoldDB" id="A0A2W1LJI2"/>
<dbReference type="GO" id="GO:0005829">
    <property type="term" value="C:cytosol"/>
    <property type="evidence" value="ECO:0007669"/>
    <property type="project" value="TreeGrafter"/>
</dbReference>
<dbReference type="EMBL" id="QKRB01000051">
    <property type="protein sequence ID" value="PZD94704.1"/>
    <property type="molecule type" value="Genomic_DNA"/>
</dbReference>
<comment type="caution">
    <text evidence="3">The sequence shown here is derived from an EMBL/GenBank/DDBJ whole genome shotgun (WGS) entry which is preliminary data.</text>
</comment>
<protein>
    <submittedName>
        <fullName evidence="3">LLM class flavin-dependent oxidoreductase</fullName>
    </submittedName>
</protein>